<name>A0A067Q1F6_9AGAM</name>
<dbReference type="InterPro" id="IPR026907">
    <property type="entry name" value="GCIP-like"/>
</dbReference>
<evidence type="ECO:0000259" key="10">
    <source>
        <dbReference type="Pfam" id="PF20936"/>
    </source>
</evidence>
<evidence type="ECO:0000256" key="6">
    <source>
        <dbReference type="ARBA" id="ARBA00023306"/>
    </source>
</evidence>
<dbReference type="PANTHER" id="PTHR15492:SF1">
    <property type="entry name" value="CYCLIN-D1-BINDING PROTEIN 1"/>
    <property type="match status" value="1"/>
</dbReference>
<feature type="signal peptide" evidence="8">
    <location>
        <begin position="1"/>
        <end position="21"/>
    </location>
</feature>
<reference evidence="12" key="1">
    <citation type="journal article" date="2014" name="Proc. Natl. Acad. Sci. U.S.A.">
        <title>Extensive sampling of basidiomycete genomes demonstrates inadequacy of the white-rot/brown-rot paradigm for wood decay fungi.</title>
        <authorList>
            <person name="Riley R."/>
            <person name="Salamov A.A."/>
            <person name="Brown D.W."/>
            <person name="Nagy L.G."/>
            <person name="Floudas D."/>
            <person name="Held B.W."/>
            <person name="Levasseur A."/>
            <person name="Lombard V."/>
            <person name="Morin E."/>
            <person name="Otillar R."/>
            <person name="Lindquist E.A."/>
            <person name="Sun H."/>
            <person name="LaButti K.M."/>
            <person name="Schmutz J."/>
            <person name="Jabbour D."/>
            <person name="Luo H."/>
            <person name="Baker S.E."/>
            <person name="Pisabarro A.G."/>
            <person name="Walton J.D."/>
            <person name="Blanchette R.A."/>
            <person name="Henrissat B."/>
            <person name="Martin F."/>
            <person name="Cullen D."/>
            <person name="Hibbett D.S."/>
            <person name="Grigoriev I.V."/>
        </authorList>
    </citation>
    <scope>NUCLEOTIDE SEQUENCE [LARGE SCALE GENOMIC DNA]</scope>
    <source>
        <strain evidence="12">MUCL 33604</strain>
    </source>
</reference>
<accession>A0A067Q1F6</accession>
<dbReference type="Proteomes" id="UP000027265">
    <property type="component" value="Unassembled WGS sequence"/>
</dbReference>
<dbReference type="Gene3D" id="1.20.1420.10">
    <property type="entry name" value="Talin, central domain"/>
    <property type="match status" value="1"/>
</dbReference>
<dbReference type="InParanoid" id="A0A067Q1F6"/>
<dbReference type="AlphaFoldDB" id="A0A067Q1F6"/>
<feature type="domain" description="Cyclin-D1-binding protein 1-like C-terminal" evidence="10">
    <location>
        <begin position="206"/>
        <end position="303"/>
    </location>
</feature>
<comment type="similarity">
    <text evidence="3">Belongs to the CCNDBP1 family.</text>
</comment>
<evidence type="ECO:0000256" key="7">
    <source>
        <dbReference type="SAM" id="MobiDB-lite"/>
    </source>
</evidence>
<keyword evidence="4" id="KW-0963">Cytoplasm</keyword>
<evidence type="ECO:0000313" key="11">
    <source>
        <dbReference type="EMBL" id="KDQ60824.1"/>
    </source>
</evidence>
<keyword evidence="5" id="KW-0539">Nucleus</keyword>
<dbReference type="Gene3D" id="1.20.1410.10">
    <property type="entry name" value="I/LWEQ domain"/>
    <property type="match status" value="1"/>
</dbReference>
<dbReference type="OrthoDB" id="41588at2759"/>
<feature type="domain" description="Cyclin-D1-binding protein 1-like N-terminal" evidence="9">
    <location>
        <begin position="41"/>
        <end position="197"/>
    </location>
</feature>
<protein>
    <submittedName>
        <fullName evidence="11">Uncharacterized protein</fullName>
    </submittedName>
</protein>
<dbReference type="Pfam" id="PF13324">
    <property type="entry name" value="GCIP_N"/>
    <property type="match status" value="1"/>
</dbReference>
<dbReference type="STRING" id="933084.A0A067Q1F6"/>
<evidence type="ECO:0000256" key="2">
    <source>
        <dbReference type="ARBA" id="ARBA00004496"/>
    </source>
</evidence>
<keyword evidence="12" id="KW-1185">Reference proteome</keyword>
<dbReference type="PANTHER" id="PTHR15492">
    <property type="entry name" value="CYCLIN D1-BINDING PROTEIN 1"/>
    <property type="match status" value="1"/>
</dbReference>
<proteinExistence type="inferred from homology"/>
<feature type="compositionally biased region" description="Basic and acidic residues" evidence="7">
    <location>
        <begin position="173"/>
        <end position="182"/>
    </location>
</feature>
<evidence type="ECO:0000256" key="1">
    <source>
        <dbReference type="ARBA" id="ARBA00004123"/>
    </source>
</evidence>
<keyword evidence="6" id="KW-0131">Cell cycle</keyword>
<feature type="compositionally biased region" description="Acidic residues" evidence="7">
    <location>
        <begin position="199"/>
        <end position="210"/>
    </location>
</feature>
<evidence type="ECO:0000313" key="12">
    <source>
        <dbReference type="Proteomes" id="UP000027265"/>
    </source>
</evidence>
<evidence type="ECO:0000256" key="8">
    <source>
        <dbReference type="SAM" id="SignalP"/>
    </source>
</evidence>
<keyword evidence="8" id="KW-0732">Signal</keyword>
<dbReference type="HOGENOM" id="CLU_059613_0_0_1"/>
<dbReference type="Pfam" id="PF20936">
    <property type="entry name" value="GCIP_C"/>
    <property type="match status" value="1"/>
</dbReference>
<dbReference type="EMBL" id="KL197713">
    <property type="protein sequence ID" value="KDQ60824.1"/>
    <property type="molecule type" value="Genomic_DNA"/>
</dbReference>
<dbReference type="GO" id="GO:0005634">
    <property type="term" value="C:nucleus"/>
    <property type="evidence" value="ECO:0007669"/>
    <property type="project" value="UniProtKB-SubCell"/>
</dbReference>
<evidence type="ECO:0000256" key="3">
    <source>
        <dbReference type="ARBA" id="ARBA00008940"/>
    </source>
</evidence>
<evidence type="ECO:0000259" key="9">
    <source>
        <dbReference type="Pfam" id="PF13324"/>
    </source>
</evidence>
<feature type="region of interest" description="Disordered" evidence="7">
    <location>
        <begin position="161"/>
        <end position="182"/>
    </location>
</feature>
<dbReference type="InterPro" id="IPR049317">
    <property type="entry name" value="GCIP-like_N"/>
</dbReference>
<comment type="subcellular location">
    <subcellularLocation>
        <location evidence="2">Cytoplasm</location>
    </subcellularLocation>
    <subcellularLocation>
        <location evidence="1">Nucleus</location>
    </subcellularLocation>
</comment>
<gene>
    <name evidence="11" type="ORF">JAAARDRAFT_708980</name>
</gene>
<evidence type="ECO:0000256" key="4">
    <source>
        <dbReference type="ARBA" id="ARBA00022490"/>
    </source>
</evidence>
<dbReference type="GO" id="GO:0005737">
    <property type="term" value="C:cytoplasm"/>
    <property type="evidence" value="ECO:0007669"/>
    <property type="project" value="UniProtKB-SubCell"/>
</dbReference>
<dbReference type="InterPro" id="IPR049318">
    <property type="entry name" value="GCIP_C"/>
</dbReference>
<sequence>MATLAFASLSESCSIALAVLASPPPPPPPPFPPTATLHTDLLALLSHISHSTTKLALLLNPSSPSPSASLPVLSDLSNYLNSLTSCALSFNPTFHGATLRAEVVARVNEVVGSVRALIQTYLNIAQRDSRIPGTVRSEDGQEEYLRRTGTVYALVDAAKEPSPKGLSRSNAEAVKRKWDEDRDTVQDGLKEVAEMITDTGEDDDDEDGWDELGLGSNEKPSPEELERTKKIHTLLKLTTLLHTRTSTLLSSPPPSLPLDSLPPLSTSYLTSSDDLISTLYIPQHPPSISTAVQELVSRVRELESVLFPPLEEVRRLVDGVAALSVDESGKGKEKEAKERKWFELCFKQIYKVSDGLHEELLGGDTPPTS</sequence>
<evidence type="ECO:0000256" key="5">
    <source>
        <dbReference type="ARBA" id="ARBA00023242"/>
    </source>
</evidence>
<organism evidence="11 12">
    <name type="scientific">Jaapia argillacea MUCL 33604</name>
    <dbReference type="NCBI Taxonomy" id="933084"/>
    <lineage>
        <taxon>Eukaryota</taxon>
        <taxon>Fungi</taxon>
        <taxon>Dikarya</taxon>
        <taxon>Basidiomycota</taxon>
        <taxon>Agaricomycotina</taxon>
        <taxon>Agaricomycetes</taxon>
        <taxon>Agaricomycetidae</taxon>
        <taxon>Jaapiales</taxon>
        <taxon>Jaapiaceae</taxon>
        <taxon>Jaapia</taxon>
    </lineage>
</organism>
<feature type="chain" id="PRO_5001647179" evidence="8">
    <location>
        <begin position="22"/>
        <end position="369"/>
    </location>
</feature>
<feature type="region of interest" description="Disordered" evidence="7">
    <location>
        <begin position="197"/>
        <end position="225"/>
    </location>
</feature>